<keyword evidence="6" id="KW-0573">Peptidoglycan synthesis</keyword>
<feature type="region of interest" description="Disordered" evidence="12">
    <location>
        <begin position="380"/>
        <end position="418"/>
    </location>
</feature>
<feature type="transmembrane region" description="Helical" evidence="13">
    <location>
        <begin position="190"/>
        <end position="209"/>
    </location>
</feature>
<dbReference type="InterPro" id="IPR001182">
    <property type="entry name" value="FtsW/RodA"/>
</dbReference>
<dbReference type="Pfam" id="PF01098">
    <property type="entry name" value="FTSW_RODA_SPOVE"/>
    <property type="match status" value="1"/>
</dbReference>
<dbReference type="GO" id="GO:0005886">
    <property type="term" value="C:plasma membrane"/>
    <property type="evidence" value="ECO:0007669"/>
    <property type="project" value="TreeGrafter"/>
</dbReference>
<sequence>MQKSKFKIKVKGDKVIWMVFLLLIIISAMEVYSTIGKTVYERQGGSPIMMFAKHIFILFLGTCVMYAVHHIKYTYFSRFAKIGLFVSFILLILTLILGSFGDKAAARWLTIPLIGQFQPSEIVKIILIIYVARVLALYQDNIKSMEVFKKLMIPICLICMLIFPENFSTATILFLICFFMMYIGRINNKYLILIVIVGVIAVISIFALLKANPDLLSRGGTWVNRIEEYISDDKTAITQSNQAEMAIATGGFFGKFLGHTTQARFLSESHNDFIYAIIIEEGGMLLGIVIIALYLILLYRGIQVARRSKGYFGAFCAIGLIIMIVFQAMINMFVATGITPVTGQTLPFVSYGGTSFLFSCIALGIVLSISASANKDQAKEKLEKDITEEDSVDLTSEENKSKEENQSENNFETKEQNN</sequence>
<evidence type="ECO:0000256" key="7">
    <source>
        <dbReference type="ARBA" id="ARBA00022989"/>
    </source>
</evidence>
<feature type="transmembrane region" description="Helical" evidence="13">
    <location>
        <begin position="348"/>
        <end position="371"/>
    </location>
</feature>
<feature type="transmembrane region" description="Helical" evidence="13">
    <location>
        <begin position="55"/>
        <end position="76"/>
    </location>
</feature>
<dbReference type="PANTHER" id="PTHR30474:SF2">
    <property type="entry name" value="PEPTIDOGLYCAN GLYCOSYLTRANSFERASE FTSW-RELATED"/>
    <property type="match status" value="1"/>
</dbReference>
<evidence type="ECO:0000256" key="5">
    <source>
        <dbReference type="ARBA" id="ARBA00022960"/>
    </source>
</evidence>
<dbReference type="GO" id="GO:0015648">
    <property type="term" value="F:lipid-linked peptidoglycan transporter activity"/>
    <property type="evidence" value="ECO:0007669"/>
    <property type="project" value="TreeGrafter"/>
</dbReference>
<dbReference type="EC" id="2.4.99.28" evidence="10"/>
<evidence type="ECO:0000256" key="8">
    <source>
        <dbReference type="ARBA" id="ARBA00023136"/>
    </source>
</evidence>
<accession>A0A644UEJ1</accession>
<evidence type="ECO:0000256" key="6">
    <source>
        <dbReference type="ARBA" id="ARBA00022984"/>
    </source>
</evidence>
<feature type="transmembrane region" description="Helical" evidence="13">
    <location>
        <begin position="273"/>
        <end position="299"/>
    </location>
</feature>
<dbReference type="GO" id="GO:0009252">
    <property type="term" value="P:peptidoglycan biosynthetic process"/>
    <property type="evidence" value="ECO:0007669"/>
    <property type="project" value="UniProtKB-KW"/>
</dbReference>
<keyword evidence="5" id="KW-0133">Cell shape</keyword>
<feature type="transmembrane region" description="Helical" evidence="13">
    <location>
        <begin position="15"/>
        <end position="35"/>
    </location>
</feature>
<dbReference type="GO" id="GO:0008360">
    <property type="term" value="P:regulation of cell shape"/>
    <property type="evidence" value="ECO:0007669"/>
    <property type="project" value="UniProtKB-KW"/>
</dbReference>
<organism evidence="14">
    <name type="scientific">bioreactor metagenome</name>
    <dbReference type="NCBI Taxonomy" id="1076179"/>
    <lineage>
        <taxon>unclassified sequences</taxon>
        <taxon>metagenomes</taxon>
        <taxon>ecological metagenomes</taxon>
    </lineage>
</organism>
<dbReference type="EMBL" id="VSSQ01000105">
    <property type="protein sequence ID" value="MPL77269.1"/>
    <property type="molecule type" value="Genomic_DNA"/>
</dbReference>
<protein>
    <recommendedName>
        <fullName evidence="10">peptidoglycan glycosyltransferase</fullName>
        <ecNumber evidence="10">2.4.99.28</ecNumber>
    </recommendedName>
    <alternativeName>
        <fullName evidence="9">Peptidoglycan polymerase</fullName>
    </alternativeName>
</protein>
<keyword evidence="7 13" id="KW-1133">Transmembrane helix</keyword>
<evidence type="ECO:0000256" key="13">
    <source>
        <dbReference type="SAM" id="Phobius"/>
    </source>
</evidence>
<comment type="subcellular location">
    <subcellularLocation>
        <location evidence="1">Membrane</location>
        <topology evidence="1">Multi-pass membrane protein</topology>
    </subcellularLocation>
</comment>
<feature type="transmembrane region" description="Helical" evidence="13">
    <location>
        <begin position="82"/>
        <end position="101"/>
    </location>
</feature>
<keyword evidence="2 14" id="KW-0328">Glycosyltransferase</keyword>
<comment type="catalytic activity">
    <reaction evidence="11">
        <text>[GlcNAc-(1-&gt;4)-Mur2Ac(oyl-L-Ala-gamma-D-Glu-L-Lys-D-Ala-D-Ala)](n)-di-trans,octa-cis-undecaprenyl diphosphate + beta-D-GlcNAc-(1-&gt;4)-Mur2Ac(oyl-L-Ala-gamma-D-Glu-L-Lys-D-Ala-D-Ala)-di-trans,octa-cis-undecaprenyl diphosphate = [GlcNAc-(1-&gt;4)-Mur2Ac(oyl-L-Ala-gamma-D-Glu-L-Lys-D-Ala-D-Ala)](n+1)-di-trans,octa-cis-undecaprenyl diphosphate + di-trans,octa-cis-undecaprenyl diphosphate + H(+)</text>
        <dbReference type="Rhea" id="RHEA:23708"/>
        <dbReference type="Rhea" id="RHEA-COMP:9602"/>
        <dbReference type="Rhea" id="RHEA-COMP:9603"/>
        <dbReference type="ChEBI" id="CHEBI:15378"/>
        <dbReference type="ChEBI" id="CHEBI:58405"/>
        <dbReference type="ChEBI" id="CHEBI:60033"/>
        <dbReference type="ChEBI" id="CHEBI:78435"/>
        <dbReference type="EC" id="2.4.99.28"/>
    </reaction>
</comment>
<comment type="caution">
    <text evidence="14">The sequence shown here is derived from an EMBL/GenBank/DDBJ whole genome shotgun (WGS) entry which is preliminary data.</text>
</comment>
<dbReference type="AlphaFoldDB" id="A0A644UEJ1"/>
<proteinExistence type="predicted"/>
<evidence type="ECO:0000256" key="11">
    <source>
        <dbReference type="ARBA" id="ARBA00049902"/>
    </source>
</evidence>
<reference evidence="14" key="1">
    <citation type="submission" date="2019-08" db="EMBL/GenBank/DDBJ databases">
        <authorList>
            <person name="Kucharzyk K."/>
            <person name="Murdoch R.W."/>
            <person name="Higgins S."/>
            <person name="Loffler F."/>
        </authorList>
    </citation>
    <scope>NUCLEOTIDE SEQUENCE</scope>
</reference>
<feature type="compositionally biased region" description="Acidic residues" evidence="12">
    <location>
        <begin position="386"/>
        <end position="396"/>
    </location>
</feature>
<keyword evidence="4 13" id="KW-0812">Transmembrane</keyword>
<evidence type="ECO:0000256" key="1">
    <source>
        <dbReference type="ARBA" id="ARBA00004141"/>
    </source>
</evidence>
<keyword evidence="3 14" id="KW-0808">Transferase</keyword>
<dbReference type="GO" id="GO:0008955">
    <property type="term" value="F:peptidoglycan glycosyltransferase activity"/>
    <property type="evidence" value="ECO:0007669"/>
    <property type="project" value="UniProtKB-EC"/>
</dbReference>
<dbReference type="GO" id="GO:0032153">
    <property type="term" value="C:cell division site"/>
    <property type="evidence" value="ECO:0007669"/>
    <property type="project" value="TreeGrafter"/>
</dbReference>
<gene>
    <name evidence="14" type="primary">ftsW_11</name>
    <name evidence="14" type="ORF">SDC9_23122</name>
</gene>
<evidence type="ECO:0000313" key="14">
    <source>
        <dbReference type="EMBL" id="MPL77269.1"/>
    </source>
</evidence>
<evidence type="ECO:0000256" key="9">
    <source>
        <dbReference type="ARBA" id="ARBA00032370"/>
    </source>
</evidence>
<feature type="transmembrane region" description="Helical" evidence="13">
    <location>
        <begin position="311"/>
        <end position="336"/>
    </location>
</feature>
<evidence type="ECO:0000256" key="2">
    <source>
        <dbReference type="ARBA" id="ARBA00022676"/>
    </source>
</evidence>
<evidence type="ECO:0000256" key="10">
    <source>
        <dbReference type="ARBA" id="ARBA00044770"/>
    </source>
</evidence>
<feature type="transmembrane region" description="Helical" evidence="13">
    <location>
        <begin position="122"/>
        <end position="139"/>
    </location>
</feature>
<evidence type="ECO:0000256" key="3">
    <source>
        <dbReference type="ARBA" id="ARBA00022679"/>
    </source>
</evidence>
<evidence type="ECO:0000256" key="12">
    <source>
        <dbReference type="SAM" id="MobiDB-lite"/>
    </source>
</evidence>
<feature type="compositionally biased region" description="Basic and acidic residues" evidence="12">
    <location>
        <begin position="397"/>
        <end position="418"/>
    </location>
</feature>
<dbReference type="GO" id="GO:0051301">
    <property type="term" value="P:cell division"/>
    <property type="evidence" value="ECO:0007669"/>
    <property type="project" value="InterPro"/>
</dbReference>
<name>A0A644UEJ1_9ZZZZ</name>
<feature type="transmembrane region" description="Helical" evidence="13">
    <location>
        <begin position="151"/>
        <end position="183"/>
    </location>
</feature>
<evidence type="ECO:0000256" key="4">
    <source>
        <dbReference type="ARBA" id="ARBA00022692"/>
    </source>
</evidence>
<keyword evidence="8 13" id="KW-0472">Membrane</keyword>
<dbReference type="PANTHER" id="PTHR30474">
    <property type="entry name" value="CELL CYCLE PROTEIN"/>
    <property type="match status" value="1"/>
</dbReference>